<dbReference type="Pfam" id="PF12359">
    <property type="entry name" value="DUF3645"/>
    <property type="match status" value="1"/>
</dbReference>
<dbReference type="Pfam" id="PF12340">
    <property type="entry name" value="DUF3638"/>
    <property type="match status" value="1"/>
</dbReference>
<evidence type="ECO:0000313" key="9">
    <source>
        <dbReference type="EMBL" id="KAF0685534.1"/>
    </source>
</evidence>
<dbReference type="AlphaFoldDB" id="A0A6A4XRL5"/>
<gene>
    <name evidence="9" type="ORF">As57867_022528</name>
</gene>
<evidence type="ECO:0000256" key="4">
    <source>
        <dbReference type="ARBA" id="ARBA00022786"/>
    </source>
</evidence>
<dbReference type="InterPro" id="IPR051346">
    <property type="entry name" value="OTU_Deubiquitinase"/>
</dbReference>
<evidence type="ECO:0000259" key="7">
    <source>
        <dbReference type="Pfam" id="PF12340"/>
    </source>
</evidence>
<evidence type="ECO:0000256" key="1">
    <source>
        <dbReference type="ARBA" id="ARBA00000707"/>
    </source>
</evidence>
<organism evidence="9">
    <name type="scientific">Aphanomyces stellatus</name>
    <dbReference type="NCBI Taxonomy" id="120398"/>
    <lineage>
        <taxon>Eukaryota</taxon>
        <taxon>Sar</taxon>
        <taxon>Stramenopiles</taxon>
        <taxon>Oomycota</taxon>
        <taxon>Saprolegniomycetes</taxon>
        <taxon>Saprolegniales</taxon>
        <taxon>Verrucalvaceae</taxon>
        <taxon>Aphanomyces</taxon>
    </lineage>
</organism>
<feature type="non-terminal residue" evidence="9">
    <location>
        <position position="1"/>
    </location>
</feature>
<reference evidence="9" key="1">
    <citation type="submission" date="2019-06" db="EMBL/GenBank/DDBJ databases">
        <title>Genomics analysis of Aphanomyces spp. identifies a new class of oomycete effector associated with host adaptation.</title>
        <authorList>
            <person name="Gaulin E."/>
        </authorList>
    </citation>
    <scope>NUCLEOTIDE SEQUENCE</scope>
    <source>
        <strain evidence="9">CBS 578.67</strain>
    </source>
</reference>
<dbReference type="InterPro" id="IPR022099">
    <property type="entry name" value="DUF3638"/>
</dbReference>
<accession>A0A6A4XRL5</accession>
<dbReference type="OrthoDB" id="4866634at2759"/>
<dbReference type="EC" id="3.4.19.12" evidence="2"/>
<name>A0A6A4XRL5_9STRA</name>
<comment type="caution">
    <text evidence="9">The sequence shown here is derived from an EMBL/GenBank/DDBJ whole genome shotgun (WGS) entry which is preliminary data.</text>
</comment>
<keyword evidence="5" id="KW-0378">Hydrolase</keyword>
<proteinExistence type="predicted"/>
<comment type="catalytic activity">
    <reaction evidence="1">
        <text>Thiol-dependent hydrolysis of ester, thioester, amide, peptide and isopeptide bonds formed by the C-terminal Gly of ubiquitin (a 76-residue protein attached to proteins as an intracellular targeting signal).</text>
        <dbReference type="EC" id="3.4.19.12"/>
    </reaction>
</comment>
<evidence type="ECO:0000256" key="5">
    <source>
        <dbReference type="ARBA" id="ARBA00022801"/>
    </source>
</evidence>
<dbReference type="GO" id="GO:0004843">
    <property type="term" value="F:cysteine-type deubiquitinase activity"/>
    <property type="evidence" value="ECO:0007669"/>
    <property type="project" value="UniProtKB-EC"/>
</dbReference>
<dbReference type="InterPro" id="IPR022105">
    <property type="entry name" value="DUF3645"/>
</dbReference>
<feature type="domain" description="DUF3638" evidence="7">
    <location>
        <begin position="2"/>
        <end position="130"/>
    </location>
</feature>
<keyword evidence="6" id="KW-0788">Thiol protease</keyword>
<keyword evidence="4" id="KW-0833">Ubl conjugation pathway</keyword>
<dbReference type="GO" id="GO:0006508">
    <property type="term" value="P:proteolysis"/>
    <property type="evidence" value="ECO:0007669"/>
    <property type="project" value="UniProtKB-KW"/>
</dbReference>
<evidence type="ECO:0000256" key="3">
    <source>
        <dbReference type="ARBA" id="ARBA00022670"/>
    </source>
</evidence>
<feature type="domain" description="DUF3645" evidence="8">
    <location>
        <begin position="253"/>
        <end position="287"/>
    </location>
</feature>
<sequence>DFLHLYLTASTLGIRLVEQPFHRQVELKAKFIAILGHPVPNACYIVAPEHRLSLEMKFQEWAYENNPLAPTLQQYLVAQRFVDIFDECDALLHHRYQLVYAMGSPTALDNCEIRAATAQVLLALLNSCLPRSALGRWLSLHGLSDTKQCGGAYCGIRLKVGISKEARSELRQLIVDELVKNPPEEFTWLRHKCRKQPMRARMTKAIISNNENIEVKIAEPTHFMYFLALRGLLGFGLLEYALEQRPRVHFGIDPNRKPKRVAVPFRAADVPANRAEFGHPEVTILLTTLAYYYQGLTESQMMEALDVLLAFGRPARKKAYESWFESVRNGLSKDELEMLNDASKLDKSNPTQMALFVRTFAKSTELINFWLRRCVFRWDLTQYPERIAASSWDLANSLRIKGFSGTNESNMILPYQIKLSETEIPSLRATNGLMLHCLLSYTMSCHVLPSAGYVWQSLVDFVLAQGHEALVDTGSLLAGISNHAIAQYMLASEQLRTHFRAVVYFDPVLNQWMAWHRQTRYLVPLRDSSIKERDACVIFDDARSRGTDMKLNSDAVAVLTLGPKLTKDKLMQGAGRMRLLGKGQRVVVVATKEVQDAMATNVQNGGMTISNVLEWVVGNTATCIEAGLTIWSQQGLWFAQSQQEETGSVIPEDMALTTLYEAPSDVQPLGDTVRRQINDKKLSLKDAMVAKIAYVCDRLGAKIQVSMQYGEECERELQLEEEVQKELEKQYPVQEASIEPKWAYATALRAHQVDGIPVAVETLTESVRRRWMPANLHAIQWPATIHGSTHFFNTIQVTTTVDFTRLVDMALRFPNGDVLLLSDMEADEMLGLLWDEAGTTRVELVNLSMLVLAQDLNEPRVSMARGTSNTTSWMQDTTVGAALQVVNGATMFGPKESVVKSQREAAVEKMLANSDARHAMFELVASRGEARNWNASDLDFICNNLSVLDEM</sequence>
<dbReference type="EMBL" id="VJMH01007091">
    <property type="protein sequence ID" value="KAF0685534.1"/>
    <property type="molecule type" value="Genomic_DNA"/>
</dbReference>
<dbReference type="PANTHER" id="PTHR13367">
    <property type="entry name" value="UBIQUITIN THIOESTERASE"/>
    <property type="match status" value="1"/>
</dbReference>
<protein>
    <recommendedName>
        <fullName evidence="2">ubiquitinyl hydrolase 1</fullName>
        <ecNumber evidence="2">3.4.19.12</ecNumber>
    </recommendedName>
</protein>
<dbReference type="PANTHER" id="PTHR13367:SF33">
    <property type="entry name" value="P-LOOP CONTAINING NUCLEOSIDE TRIPHOSPHATE HYDROLASE PROTEIN"/>
    <property type="match status" value="1"/>
</dbReference>
<evidence type="ECO:0000259" key="8">
    <source>
        <dbReference type="Pfam" id="PF12359"/>
    </source>
</evidence>
<keyword evidence="3" id="KW-0645">Protease</keyword>
<evidence type="ECO:0000256" key="2">
    <source>
        <dbReference type="ARBA" id="ARBA00012759"/>
    </source>
</evidence>
<evidence type="ECO:0000256" key="6">
    <source>
        <dbReference type="ARBA" id="ARBA00022807"/>
    </source>
</evidence>